<dbReference type="RefSeq" id="WP_168131635.1">
    <property type="nucleotide sequence ID" value="NZ_JAATEL010000012.1"/>
</dbReference>
<comment type="caution">
    <text evidence="3">The sequence shown here is derived from an EMBL/GenBank/DDBJ whole genome shotgun (WGS) entry which is preliminary data.</text>
</comment>
<dbReference type="PANTHER" id="PTHR23530">
    <property type="entry name" value="TRANSPORT PROTEIN-RELATED"/>
    <property type="match status" value="1"/>
</dbReference>
<dbReference type="InterPro" id="IPR053160">
    <property type="entry name" value="MFS_DHA3_Transporter"/>
</dbReference>
<dbReference type="Pfam" id="PF07690">
    <property type="entry name" value="MFS_1"/>
    <property type="match status" value="1"/>
</dbReference>
<sequence>MTSDRLPDRRWPRGYRRLLAARVLLRSYFFVPFIVLYARDIGVSLGTLLAVEAFFSALVVVVDVPVGVIADRIGPRQALIIGASAEAAAALLLALTAHPAVFWSVQPLFALALALTQGADSGLAGALLREGGQPERFERAERILQSSSLGWNAAVFALASLLSLKGFATTFLATAVVQLFAVVLLCTLPDARTSFADAADRLTPRTWLRRLRAALQESRSLRLDLLAMVLTGTAFSVLLYLVPAYLVASGIDEHLTGAATAVISLAAAGVGYLLPGSWNLRITVVLAAVGALLFVLPYAAAALLAGVLVQAGQARLVPRFRAQTMADLGSWGEASAMSVVTTTASVGFAVLAPVLGLLTDTLRPTGLAVLCTVLLLGAGITMTERLHRGDGPEVAARRKEDRMTAEEAA</sequence>
<feature type="transmembrane region" description="Helical" evidence="2">
    <location>
        <begin position="170"/>
        <end position="188"/>
    </location>
</feature>
<feature type="region of interest" description="Disordered" evidence="1">
    <location>
        <begin position="389"/>
        <end position="409"/>
    </location>
</feature>
<protein>
    <submittedName>
        <fullName evidence="3">MFS transporter</fullName>
    </submittedName>
</protein>
<reference evidence="3 4" key="1">
    <citation type="submission" date="2020-03" db="EMBL/GenBank/DDBJ databases">
        <title>WGS of actinomycetes isolated from Thailand.</title>
        <authorList>
            <person name="Thawai C."/>
        </authorList>
    </citation>
    <scope>NUCLEOTIDE SEQUENCE [LARGE SCALE GENOMIC DNA]</scope>
    <source>
        <strain evidence="3 4">NBRC 13905</strain>
    </source>
</reference>
<name>A0ABX0YVW1_STRTL</name>
<feature type="transmembrane region" description="Helical" evidence="2">
    <location>
        <begin position="365"/>
        <end position="383"/>
    </location>
</feature>
<keyword evidence="4" id="KW-1185">Reference proteome</keyword>
<dbReference type="Gene3D" id="1.20.1250.20">
    <property type="entry name" value="MFS general substrate transporter like domains"/>
    <property type="match status" value="1"/>
</dbReference>
<dbReference type="InterPro" id="IPR036259">
    <property type="entry name" value="MFS_trans_sf"/>
</dbReference>
<keyword evidence="2" id="KW-1133">Transmembrane helix</keyword>
<feature type="transmembrane region" description="Helical" evidence="2">
    <location>
        <begin position="225"/>
        <end position="248"/>
    </location>
</feature>
<dbReference type="SUPFAM" id="SSF103473">
    <property type="entry name" value="MFS general substrate transporter"/>
    <property type="match status" value="1"/>
</dbReference>
<keyword evidence="2" id="KW-0812">Transmembrane</keyword>
<accession>A0ABX0YVW1</accession>
<feature type="transmembrane region" description="Helical" evidence="2">
    <location>
        <begin position="334"/>
        <end position="358"/>
    </location>
</feature>
<evidence type="ECO:0000256" key="2">
    <source>
        <dbReference type="SAM" id="Phobius"/>
    </source>
</evidence>
<evidence type="ECO:0000313" key="3">
    <source>
        <dbReference type="EMBL" id="NJP15255.1"/>
    </source>
</evidence>
<feature type="transmembrane region" description="Helical" evidence="2">
    <location>
        <begin position="20"/>
        <end position="38"/>
    </location>
</feature>
<feature type="transmembrane region" description="Helical" evidence="2">
    <location>
        <begin position="286"/>
        <end position="309"/>
    </location>
</feature>
<dbReference type="Proteomes" id="UP000635996">
    <property type="component" value="Unassembled WGS sequence"/>
</dbReference>
<dbReference type="PANTHER" id="PTHR23530:SF1">
    <property type="entry name" value="PERMEASE, MAJOR FACILITATOR SUPERFAMILY-RELATED"/>
    <property type="match status" value="1"/>
</dbReference>
<dbReference type="InterPro" id="IPR011701">
    <property type="entry name" value="MFS"/>
</dbReference>
<organism evidence="3 4">
    <name type="scientific">Streptomyces thermoviolaceus subsp. thermoviolaceus</name>
    <dbReference type="NCBI Taxonomy" id="66860"/>
    <lineage>
        <taxon>Bacteria</taxon>
        <taxon>Bacillati</taxon>
        <taxon>Actinomycetota</taxon>
        <taxon>Actinomycetes</taxon>
        <taxon>Kitasatosporales</taxon>
        <taxon>Streptomycetaceae</taxon>
        <taxon>Streptomyces</taxon>
    </lineage>
</organism>
<feature type="transmembrane region" description="Helical" evidence="2">
    <location>
        <begin position="254"/>
        <end position="274"/>
    </location>
</feature>
<feature type="transmembrane region" description="Helical" evidence="2">
    <location>
        <begin position="78"/>
        <end position="102"/>
    </location>
</feature>
<evidence type="ECO:0000256" key="1">
    <source>
        <dbReference type="SAM" id="MobiDB-lite"/>
    </source>
</evidence>
<proteinExistence type="predicted"/>
<gene>
    <name evidence="3" type="ORF">HCJ95_13380</name>
</gene>
<dbReference type="EMBL" id="JAATEL010000012">
    <property type="protein sequence ID" value="NJP15255.1"/>
    <property type="molecule type" value="Genomic_DNA"/>
</dbReference>
<feature type="transmembrane region" description="Helical" evidence="2">
    <location>
        <begin position="44"/>
        <end position="66"/>
    </location>
</feature>
<evidence type="ECO:0000313" key="4">
    <source>
        <dbReference type="Proteomes" id="UP000635996"/>
    </source>
</evidence>
<keyword evidence="2" id="KW-0472">Membrane</keyword>